<keyword evidence="3" id="KW-1185">Reference proteome</keyword>
<feature type="region of interest" description="Disordered" evidence="1">
    <location>
        <begin position="1"/>
        <end position="21"/>
    </location>
</feature>
<dbReference type="VEuPathDB" id="FungiDB:BD410DRAFT_810706"/>
<reference evidence="2 3" key="1">
    <citation type="submission" date="2018-06" db="EMBL/GenBank/DDBJ databases">
        <title>A transcriptomic atlas of mushroom development highlights an independent origin of complex multicellularity.</title>
        <authorList>
            <consortium name="DOE Joint Genome Institute"/>
            <person name="Krizsan K."/>
            <person name="Almasi E."/>
            <person name="Merenyi Z."/>
            <person name="Sahu N."/>
            <person name="Viragh M."/>
            <person name="Koszo T."/>
            <person name="Mondo S."/>
            <person name="Kiss B."/>
            <person name="Balint B."/>
            <person name="Kues U."/>
            <person name="Barry K."/>
            <person name="Hegedus J.C."/>
            <person name="Henrissat B."/>
            <person name="Johnson J."/>
            <person name="Lipzen A."/>
            <person name="Ohm R."/>
            <person name="Nagy I."/>
            <person name="Pangilinan J."/>
            <person name="Yan J."/>
            <person name="Xiong Y."/>
            <person name="Grigoriev I.V."/>
            <person name="Hibbett D.S."/>
            <person name="Nagy L.G."/>
        </authorList>
    </citation>
    <scope>NUCLEOTIDE SEQUENCE [LARGE SCALE GENOMIC DNA]</scope>
    <source>
        <strain evidence="2 3">SZMC22713</strain>
    </source>
</reference>
<dbReference type="Proteomes" id="UP000294933">
    <property type="component" value="Unassembled WGS sequence"/>
</dbReference>
<name>A0A4Y7PDC0_9AGAM</name>
<evidence type="ECO:0000256" key="1">
    <source>
        <dbReference type="SAM" id="MobiDB-lite"/>
    </source>
</evidence>
<sequence>MVEFQSPTHPPLVAPHPSPIPPATQQCIQCRRRTSLPLRKHEPQDMPFLTFPGLDECAYIVQLVQSLRNDSLTNTHVEVLEALGAFVFSRQQVQLSELCELSMVTRLPTSCIEIDHPHTPSNKKVARKHSHQIQHQKIAIALHPDRHKTTTDRAEMLCAITQAHQSHQPPRLAHLPLLLFRTTFGVLPATAGIRRSIMGHLGEPRLALHPTSIASNAVQSATPTPRAPSALIKRILSQQHDARIIVDRTYGVAAAQHTRSSLIEPSMLRTMKIALTQTYCAIPSCR</sequence>
<accession>A0A4Y7PDC0</accession>
<proteinExistence type="predicted"/>
<feature type="compositionally biased region" description="Pro residues" evidence="1">
    <location>
        <begin position="8"/>
        <end position="21"/>
    </location>
</feature>
<gene>
    <name evidence="2" type="ORF">BD410DRAFT_810706</name>
</gene>
<evidence type="ECO:0000313" key="3">
    <source>
        <dbReference type="Proteomes" id="UP000294933"/>
    </source>
</evidence>
<protein>
    <submittedName>
        <fullName evidence="2">Uncharacterized protein</fullName>
    </submittedName>
</protein>
<organism evidence="2 3">
    <name type="scientific">Rickenella mellea</name>
    <dbReference type="NCBI Taxonomy" id="50990"/>
    <lineage>
        <taxon>Eukaryota</taxon>
        <taxon>Fungi</taxon>
        <taxon>Dikarya</taxon>
        <taxon>Basidiomycota</taxon>
        <taxon>Agaricomycotina</taxon>
        <taxon>Agaricomycetes</taxon>
        <taxon>Hymenochaetales</taxon>
        <taxon>Rickenellaceae</taxon>
        <taxon>Rickenella</taxon>
    </lineage>
</organism>
<evidence type="ECO:0000313" key="2">
    <source>
        <dbReference type="EMBL" id="TDL13257.1"/>
    </source>
</evidence>
<dbReference type="EMBL" id="ML170791">
    <property type="protein sequence ID" value="TDL13257.1"/>
    <property type="molecule type" value="Genomic_DNA"/>
</dbReference>
<dbReference type="AlphaFoldDB" id="A0A4Y7PDC0"/>